<evidence type="ECO:0000256" key="9">
    <source>
        <dbReference type="SAM" id="Phobius"/>
    </source>
</evidence>
<feature type="transmembrane region" description="Helical" evidence="9">
    <location>
        <begin position="278"/>
        <end position="295"/>
    </location>
</feature>
<dbReference type="Gene3D" id="1.20.1250.20">
    <property type="entry name" value="MFS general substrate transporter like domains"/>
    <property type="match status" value="2"/>
</dbReference>
<dbReference type="GO" id="GO:0015293">
    <property type="term" value="F:symporter activity"/>
    <property type="evidence" value="ECO:0007669"/>
    <property type="project" value="UniProtKB-KW"/>
</dbReference>
<dbReference type="HOGENOM" id="CLU_001265_39_6_2"/>
<keyword evidence="6" id="KW-0769">Symport</keyword>
<evidence type="ECO:0000256" key="7">
    <source>
        <dbReference type="ARBA" id="ARBA00022989"/>
    </source>
</evidence>
<dbReference type="KEGG" id="siy:YG5714_0777"/>
<dbReference type="GeneID" id="7806473"/>
<dbReference type="CDD" id="cd17316">
    <property type="entry name" value="MFS_SV2_like"/>
    <property type="match status" value="1"/>
</dbReference>
<dbReference type="RefSeq" id="WP_012715859.1">
    <property type="nucleotide sequence ID" value="NC_012622.1"/>
</dbReference>
<feature type="transmembrane region" description="Helical" evidence="9">
    <location>
        <begin position="241"/>
        <end position="258"/>
    </location>
</feature>
<evidence type="ECO:0000259" key="10">
    <source>
        <dbReference type="PROSITE" id="PS50850"/>
    </source>
</evidence>
<dbReference type="PANTHER" id="PTHR43528:SF1">
    <property type="entry name" value="ALPHA-KETOGLUTARATE PERMEASE"/>
    <property type="match status" value="1"/>
</dbReference>
<keyword evidence="7 9" id="KW-1133">Transmembrane helix</keyword>
<feature type="transmembrane region" description="Helical" evidence="9">
    <location>
        <begin position="152"/>
        <end position="174"/>
    </location>
</feature>
<feature type="transmembrane region" description="Helical" evidence="9">
    <location>
        <begin position="307"/>
        <end position="325"/>
    </location>
</feature>
<organism evidence="11 12">
    <name type="scientific">Saccharolobus islandicus (strain Y.G.57.14 / Yellowstone #1)</name>
    <name type="common">Sulfolobus islandicus</name>
    <dbReference type="NCBI Taxonomy" id="439386"/>
    <lineage>
        <taxon>Archaea</taxon>
        <taxon>Thermoproteota</taxon>
        <taxon>Thermoprotei</taxon>
        <taxon>Sulfolobales</taxon>
        <taxon>Sulfolobaceae</taxon>
        <taxon>Saccharolobus</taxon>
    </lineage>
</organism>
<evidence type="ECO:0000256" key="6">
    <source>
        <dbReference type="ARBA" id="ARBA00022847"/>
    </source>
</evidence>
<feature type="domain" description="Major facilitator superfamily (MFS) profile" evidence="10">
    <location>
        <begin position="14"/>
        <end position="433"/>
    </location>
</feature>
<dbReference type="InterPro" id="IPR005829">
    <property type="entry name" value="Sugar_transporter_CS"/>
</dbReference>
<dbReference type="InterPro" id="IPR036259">
    <property type="entry name" value="MFS_trans_sf"/>
</dbReference>
<sequence length="447" mass="48409">MKPNDKLTGKHVKWILASFFTWTFDLYDLFSILLVTPYIAGLFFPSKVALLSIAATYAGFLTSFLMRPVGAAYFGNNIADKLGRKKAIVYGIIGLAITATLQGALPTYEAAGIIAPISLIILRLVEGFFVGGITTGSHTIGPESVPERHRGWVGGIGFSAAGAAYLIASAWFYLTALLFPGSSYLVWGWRVMFFGGLLPLAVLGFVSYLVPESEMWQTAKEKLKPIKTPVRELFSSKYRRLFGIALMITVGWALMYYLTQGLFPTFLSKVNGLSKAEIGITMLIASLGMLIGPTLGGEISQYIGRKLMSIIGGVIVIAISPLYLYLGSLPASALSEIILATFLISLLSDFGGGIVMVYLNELYPTNIRGTGVAFTWNTGFAIGGASPTIISLILAEVRGVSRFPMLMFSALIFTAAIILIGSILTRETKGSISKELELMEKEGRYKK</sequence>
<dbReference type="AlphaFoldDB" id="C3NC54"/>
<dbReference type="InterPro" id="IPR051084">
    <property type="entry name" value="H+-coupled_symporters"/>
</dbReference>
<evidence type="ECO:0000256" key="8">
    <source>
        <dbReference type="ARBA" id="ARBA00023136"/>
    </source>
</evidence>
<dbReference type="EMBL" id="CP001403">
    <property type="protein sequence ID" value="ACP45062.1"/>
    <property type="molecule type" value="Genomic_DNA"/>
</dbReference>
<feature type="transmembrane region" description="Helical" evidence="9">
    <location>
        <begin position="371"/>
        <end position="394"/>
    </location>
</feature>
<evidence type="ECO:0000256" key="3">
    <source>
        <dbReference type="ARBA" id="ARBA00022448"/>
    </source>
</evidence>
<dbReference type="InterPro" id="IPR020846">
    <property type="entry name" value="MFS_dom"/>
</dbReference>
<feature type="transmembrane region" description="Helical" evidence="9">
    <location>
        <begin position="186"/>
        <end position="210"/>
    </location>
</feature>
<keyword evidence="5 9" id="KW-0812">Transmembrane</keyword>
<feature type="transmembrane region" description="Helical" evidence="9">
    <location>
        <begin position="87"/>
        <end position="105"/>
    </location>
</feature>
<keyword evidence="4" id="KW-1003">Cell membrane</keyword>
<name>C3NC54_SACI7</name>
<feature type="transmembrane region" description="Helical" evidence="9">
    <location>
        <begin position="111"/>
        <end position="131"/>
    </location>
</feature>
<feature type="transmembrane region" description="Helical" evidence="9">
    <location>
        <begin position="48"/>
        <end position="66"/>
    </location>
</feature>
<evidence type="ECO:0000256" key="2">
    <source>
        <dbReference type="ARBA" id="ARBA00008240"/>
    </source>
</evidence>
<feature type="transmembrane region" description="Helical" evidence="9">
    <location>
        <begin position="406"/>
        <end position="424"/>
    </location>
</feature>
<keyword evidence="3" id="KW-0813">Transport</keyword>
<dbReference type="Proteomes" id="UP000002308">
    <property type="component" value="Chromosome"/>
</dbReference>
<dbReference type="InterPro" id="IPR011701">
    <property type="entry name" value="MFS"/>
</dbReference>
<evidence type="ECO:0000313" key="12">
    <source>
        <dbReference type="Proteomes" id="UP000002308"/>
    </source>
</evidence>
<proteinExistence type="inferred from homology"/>
<evidence type="ECO:0000256" key="5">
    <source>
        <dbReference type="ARBA" id="ARBA00022692"/>
    </source>
</evidence>
<comment type="similarity">
    <text evidence="2">Belongs to the major facilitator superfamily. Metabolite:H+ Symporter (MHS) family (TC 2.A.1.6) family.</text>
</comment>
<feature type="transmembrane region" description="Helical" evidence="9">
    <location>
        <begin position="12"/>
        <end position="36"/>
    </location>
</feature>
<dbReference type="Pfam" id="PF07690">
    <property type="entry name" value="MFS_1"/>
    <property type="match status" value="1"/>
</dbReference>
<evidence type="ECO:0000256" key="4">
    <source>
        <dbReference type="ARBA" id="ARBA00022475"/>
    </source>
</evidence>
<dbReference type="GO" id="GO:0005886">
    <property type="term" value="C:plasma membrane"/>
    <property type="evidence" value="ECO:0007669"/>
    <property type="project" value="UniProtKB-SubCell"/>
</dbReference>
<dbReference type="PROSITE" id="PS50850">
    <property type="entry name" value="MFS"/>
    <property type="match status" value="1"/>
</dbReference>
<feature type="transmembrane region" description="Helical" evidence="9">
    <location>
        <begin position="337"/>
        <end position="359"/>
    </location>
</feature>
<dbReference type="PROSITE" id="PS00217">
    <property type="entry name" value="SUGAR_TRANSPORT_2"/>
    <property type="match status" value="1"/>
</dbReference>
<gene>
    <name evidence="11" type="ordered locus">YG5714_0777</name>
</gene>
<accession>C3NC54</accession>
<dbReference type="SUPFAM" id="SSF103473">
    <property type="entry name" value="MFS general substrate transporter"/>
    <property type="match status" value="1"/>
</dbReference>
<evidence type="ECO:0000256" key="1">
    <source>
        <dbReference type="ARBA" id="ARBA00004651"/>
    </source>
</evidence>
<protein>
    <submittedName>
        <fullName evidence="11">Major facilitator superfamily MFS_1</fullName>
    </submittedName>
</protein>
<dbReference type="PANTHER" id="PTHR43528">
    <property type="entry name" value="ALPHA-KETOGLUTARATE PERMEASE"/>
    <property type="match status" value="1"/>
</dbReference>
<reference evidence="11 12" key="1">
    <citation type="journal article" date="2009" name="Proc. Natl. Acad. Sci. U.S.A.">
        <title>Biogeography of the Sulfolobus islandicus pan-genome.</title>
        <authorList>
            <person name="Reno M.L."/>
            <person name="Held N.L."/>
            <person name="Fields C.J."/>
            <person name="Burke P.V."/>
            <person name="Whitaker R.J."/>
        </authorList>
    </citation>
    <scope>NUCLEOTIDE SEQUENCE [LARGE SCALE GENOMIC DNA]</scope>
    <source>
        <strain evidence="12">Y.G.57.14 / Yellowstone #1</strain>
    </source>
</reference>
<comment type="subcellular location">
    <subcellularLocation>
        <location evidence="1">Cell membrane</location>
        <topology evidence="1">Multi-pass membrane protein</topology>
    </subcellularLocation>
</comment>
<keyword evidence="8 9" id="KW-0472">Membrane</keyword>
<evidence type="ECO:0000313" key="11">
    <source>
        <dbReference type="EMBL" id="ACP45062.1"/>
    </source>
</evidence>